<proteinExistence type="predicted"/>
<dbReference type="AlphaFoldDB" id="J0CM62"/>
<evidence type="ECO:0000313" key="1">
    <source>
        <dbReference type="EMBL" id="EJC80660.1"/>
    </source>
</evidence>
<gene>
    <name evidence="1" type="ORF">Rleg4DRAFT_2295</name>
</gene>
<sequence>MEAMNIERPILIILLQIEIKPERPHRLKQSMKT</sequence>
<name>J0CM62_RHILT</name>
<protein>
    <submittedName>
        <fullName evidence="1">Uncharacterized protein</fullName>
    </submittedName>
</protein>
<accession>J0CM62</accession>
<dbReference type="EMBL" id="JH719395">
    <property type="protein sequence ID" value="EJC80660.1"/>
    <property type="molecule type" value="Genomic_DNA"/>
</dbReference>
<dbReference type="HOGENOM" id="CLU_3383477_0_0_5"/>
<organism evidence="1 2">
    <name type="scientific">Rhizobium leguminosarum bv. trifolii WSM2297</name>
    <dbReference type="NCBI Taxonomy" id="754762"/>
    <lineage>
        <taxon>Bacteria</taxon>
        <taxon>Pseudomonadati</taxon>
        <taxon>Pseudomonadota</taxon>
        <taxon>Alphaproteobacteria</taxon>
        <taxon>Hyphomicrobiales</taxon>
        <taxon>Rhizobiaceae</taxon>
        <taxon>Rhizobium/Agrobacterium group</taxon>
        <taxon>Rhizobium</taxon>
    </lineage>
</organism>
<dbReference type="Proteomes" id="UP000005732">
    <property type="component" value="Unassembled WGS sequence"/>
</dbReference>
<evidence type="ECO:0000313" key="2">
    <source>
        <dbReference type="Proteomes" id="UP000005732"/>
    </source>
</evidence>
<reference evidence="1 2" key="1">
    <citation type="submission" date="2012-02" db="EMBL/GenBank/DDBJ databases">
        <title>Improved High-Quality Draft Sequence of Rhizobium leguminosarum bv. trifolii WSM2297.</title>
        <authorList>
            <consortium name="US DOE Joint Genome Institute"/>
            <person name="Lucas S."/>
            <person name="Han J."/>
            <person name="Lapidus A."/>
            <person name="Cheng J.-F."/>
            <person name="Goodwin L."/>
            <person name="Pitluck S."/>
            <person name="Peters L."/>
            <person name="Ovchinnikova G."/>
            <person name="Zhang X."/>
            <person name="Detter J.C."/>
            <person name="Han C."/>
            <person name="Tapia R."/>
            <person name="Land M."/>
            <person name="Hauser L."/>
            <person name="Kyrpides N."/>
            <person name="Ivanova N."/>
            <person name="Pagani I."/>
            <person name="Brau L."/>
            <person name="Yates R."/>
            <person name="O'Hara G."/>
            <person name="Rui T."/>
            <person name="Howieson J."/>
            <person name="Reeve W."/>
            <person name="Woyke T."/>
        </authorList>
    </citation>
    <scope>NUCLEOTIDE SEQUENCE [LARGE SCALE GENOMIC DNA]</scope>
    <source>
        <strain evidence="1 2">WSM2297</strain>
    </source>
</reference>